<sequence length="633" mass="72836">MKPRKIERIFEAEKIAAGEVVDRPVNIVKELVENSIDAEASEIRVIVKKAGKSLIQVLDNGCGIPSEDIVIAFERHTSSKIRRIEDLENLSTLGFRGEALASIAAVSKVEIISRTEIEDKGIQLFIEGSKIINKREISCPIGTDIKVKNIFYNLPARQKFLKKDTTELGHITDIIQRYSLAYPGIHFIYRHNNLDILNCPAMNDLKTTVFHVCGKKIAKFAEFIDFEEENVYFKVNGLLGHPEISKKNRNYSSLFINRRYVISDLLSRAIQEAYKGTLMVGKYPFYILHINLDPSVIDFNVHPKKLHIRFEQDDYIYNKVYNIIRAFIEEKFIAKEAKYLSIELDDFVPKSEISSFEEDNSKTRKLEKPIKEIREKNKSTMKSADYLTENGELIDETVQLKLIDGINEEDISKVKTPDTFLRKKFIIAENFPKLRLISYTGQLSNKTYVALEGFNQETNEQGLYILDQHAASERIKKEIFLKAYETSKMSKQKLISPLKIDVSPSEKYFLQGNLNEIKKLGFNFEHFGGNTFLLRDIPTIIEKTPKTEIIKEIISDLSEIGKDKSFSEVKEDIINYLACHKSIRGGDDLSLKDIRDLLIELGECKDSYHCAHGRPTLRFFSFKELDKLFKRIV</sequence>
<evidence type="ECO:0000256" key="1">
    <source>
        <dbReference type="ARBA" id="ARBA00006082"/>
    </source>
</evidence>
<comment type="caution">
    <text evidence="6">The sequence shown here is derived from an EMBL/GenBank/DDBJ whole genome shotgun (WGS) entry which is preliminary data.</text>
</comment>
<evidence type="ECO:0000313" key="6">
    <source>
        <dbReference type="EMBL" id="KKM95312.1"/>
    </source>
</evidence>
<dbReference type="InterPro" id="IPR013507">
    <property type="entry name" value="DNA_mismatch_S5_2-like"/>
</dbReference>
<dbReference type="GO" id="GO:0032300">
    <property type="term" value="C:mismatch repair complex"/>
    <property type="evidence" value="ECO:0007669"/>
    <property type="project" value="InterPro"/>
</dbReference>
<accession>A0A0F9PQ88</accession>
<dbReference type="PANTHER" id="PTHR10073:SF12">
    <property type="entry name" value="DNA MISMATCH REPAIR PROTEIN MLH1"/>
    <property type="match status" value="1"/>
</dbReference>
<dbReference type="SUPFAM" id="SSF118116">
    <property type="entry name" value="DNA mismatch repair protein MutL"/>
    <property type="match status" value="1"/>
</dbReference>
<protein>
    <recommendedName>
        <fullName evidence="7">DNA mismatch repair protein S5 domain-containing protein</fullName>
    </recommendedName>
</protein>
<dbReference type="SUPFAM" id="SSF54211">
    <property type="entry name" value="Ribosomal protein S5 domain 2-like"/>
    <property type="match status" value="1"/>
</dbReference>
<dbReference type="Gene3D" id="3.30.1540.20">
    <property type="entry name" value="MutL, C-terminal domain, dimerisation subdomain"/>
    <property type="match status" value="1"/>
</dbReference>
<dbReference type="InterPro" id="IPR042120">
    <property type="entry name" value="MutL_C_dimsub"/>
</dbReference>
<dbReference type="GO" id="GO:0140664">
    <property type="term" value="F:ATP-dependent DNA damage sensor activity"/>
    <property type="evidence" value="ECO:0007669"/>
    <property type="project" value="InterPro"/>
</dbReference>
<evidence type="ECO:0000259" key="4">
    <source>
        <dbReference type="SMART" id="SM00853"/>
    </source>
</evidence>
<dbReference type="Gene3D" id="3.30.230.10">
    <property type="match status" value="1"/>
</dbReference>
<dbReference type="InterPro" id="IPR036890">
    <property type="entry name" value="HATPase_C_sf"/>
</dbReference>
<dbReference type="InterPro" id="IPR014762">
    <property type="entry name" value="DNA_mismatch_repair_CS"/>
</dbReference>
<dbReference type="SMART" id="SM01340">
    <property type="entry name" value="DNA_mis_repair"/>
    <property type="match status" value="1"/>
</dbReference>
<proteinExistence type="inferred from homology"/>
<dbReference type="EMBL" id="LAZR01006023">
    <property type="protein sequence ID" value="KKM95312.1"/>
    <property type="molecule type" value="Genomic_DNA"/>
</dbReference>
<evidence type="ECO:0000259" key="5">
    <source>
        <dbReference type="SMART" id="SM01340"/>
    </source>
</evidence>
<dbReference type="PANTHER" id="PTHR10073">
    <property type="entry name" value="DNA MISMATCH REPAIR PROTEIN MLH, PMS, MUTL"/>
    <property type="match status" value="1"/>
</dbReference>
<dbReference type="Pfam" id="PF08676">
    <property type="entry name" value="MutL_C"/>
    <property type="match status" value="1"/>
</dbReference>
<evidence type="ECO:0000256" key="2">
    <source>
        <dbReference type="ARBA" id="ARBA00022763"/>
    </source>
</evidence>
<dbReference type="GO" id="GO:0006298">
    <property type="term" value="P:mismatch repair"/>
    <property type="evidence" value="ECO:0007669"/>
    <property type="project" value="InterPro"/>
</dbReference>
<dbReference type="CDD" id="cd00782">
    <property type="entry name" value="MutL_Trans"/>
    <property type="match status" value="1"/>
</dbReference>
<dbReference type="NCBIfam" id="TIGR00585">
    <property type="entry name" value="mutl"/>
    <property type="match status" value="1"/>
</dbReference>
<keyword evidence="3" id="KW-0234">DNA repair</keyword>
<reference evidence="6" key="1">
    <citation type="journal article" date="2015" name="Nature">
        <title>Complex archaea that bridge the gap between prokaryotes and eukaryotes.</title>
        <authorList>
            <person name="Spang A."/>
            <person name="Saw J.H."/>
            <person name="Jorgensen S.L."/>
            <person name="Zaremba-Niedzwiedzka K."/>
            <person name="Martijn J."/>
            <person name="Lind A.E."/>
            <person name="van Eijk R."/>
            <person name="Schleper C."/>
            <person name="Guy L."/>
            <person name="Ettema T.J."/>
        </authorList>
    </citation>
    <scope>NUCLEOTIDE SEQUENCE</scope>
</reference>
<gene>
    <name evidence="6" type="ORF">LCGC14_1189470</name>
</gene>
<dbReference type="SUPFAM" id="SSF55874">
    <property type="entry name" value="ATPase domain of HSP90 chaperone/DNA topoisomerase II/histidine kinase"/>
    <property type="match status" value="1"/>
</dbReference>
<dbReference type="InterPro" id="IPR014790">
    <property type="entry name" value="MutL_C"/>
</dbReference>
<dbReference type="GO" id="GO:0016887">
    <property type="term" value="F:ATP hydrolysis activity"/>
    <property type="evidence" value="ECO:0007669"/>
    <property type="project" value="InterPro"/>
</dbReference>
<dbReference type="Gene3D" id="3.30.1370.100">
    <property type="entry name" value="MutL, C-terminal domain, regulatory subdomain"/>
    <property type="match status" value="1"/>
</dbReference>
<dbReference type="HAMAP" id="MF_00149">
    <property type="entry name" value="DNA_mis_repair"/>
    <property type="match status" value="1"/>
</dbReference>
<dbReference type="Gene3D" id="3.30.565.10">
    <property type="entry name" value="Histidine kinase-like ATPase, C-terminal domain"/>
    <property type="match status" value="1"/>
</dbReference>
<dbReference type="FunFam" id="3.30.565.10:FF:000003">
    <property type="entry name" value="DNA mismatch repair endonuclease MutL"/>
    <property type="match status" value="1"/>
</dbReference>
<dbReference type="Pfam" id="PF01119">
    <property type="entry name" value="DNA_mis_repair"/>
    <property type="match status" value="1"/>
</dbReference>
<dbReference type="InterPro" id="IPR002099">
    <property type="entry name" value="MutL/Mlh/PMS"/>
</dbReference>
<comment type="similarity">
    <text evidence="1">Belongs to the DNA mismatch repair MutL/HexB family.</text>
</comment>
<dbReference type="GO" id="GO:0005524">
    <property type="term" value="F:ATP binding"/>
    <property type="evidence" value="ECO:0007669"/>
    <property type="project" value="InterPro"/>
</dbReference>
<dbReference type="InterPro" id="IPR037198">
    <property type="entry name" value="MutL_C_sf"/>
</dbReference>
<evidence type="ECO:0000256" key="3">
    <source>
        <dbReference type="ARBA" id="ARBA00023204"/>
    </source>
</evidence>
<dbReference type="InterPro" id="IPR020667">
    <property type="entry name" value="DNA_mismatch_repair_MutL"/>
</dbReference>
<keyword evidence="2" id="KW-0227">DNA damage</keyword>
<dbReference type="Pfam" id="PF13589">
    <property type="entry name" value="HATPase_c_3"/>
    <property type="match status" value="1"/>
</dbReference>
<dbReference type="InterPro" id="IPR020568">
    <property type="entry name" value="Ribosomal_Su5_D2-typ_SF"/>
</dbReference>
<evidence type="ECO:0008006" key="7">
    <source>
        <dbReference type="Google" id="ProtNLM"/>
    </source>
</evidence>
<dbReference type="PROSITE" id="PS00058">
    <property type="entry name" value="DNA_MISMATCH_REPAIR_1"/>
    <property type="match status" value="1"/>
</dbReference>
<dbReference type="InterPro" id="IPR014721">
    <property type="entry name" value="Ribsml_uS5_D2-typ_fold_subgr"/>
</dbReference>
<dbReference type="InterPro" id="IPR042121">
    <property type="entry name" value="MutL_C_regsub"/>
</dbReference>
<feature type="domain" description="MutL C-terminal dimerisation" evidence="4">
    <location>
        <begin position="439"/>
        <end position="589"/>
    </location>
</feature>
<dbReference type="GO" id="GO:0030983">
    <property type="term" value="F:mismatched DNA binding"/>
    <property type="evidence" value="ECO:0007669"/>
    <property type="project" value="InterPro"/>
</dbReference>
<feature type="domain" description="DNA mismatch repair protein S5" evidence="5">
    <location>
        <begin position="209"/>
        <end position="329"/>
    </location>
</feature>
<dbReference type="AlphaFoldDB" id="A0A0F9PQ88"/>
<dbReference type="InterPro" id="IPR038973">
    <property type="entry name" value="MutL/Mlh/Pms-like"/>
</dbReference>
<dbReference type="CDD" id="cd16926">
    <property type="entry name" value="HATPase_MutL-MLH-PMS-like"/>
    <property type="match status" value="1"/>
</dbReference>
<dbReference type="SMART" id="SM00853">
    <property type="entry name" value="MutL_C"/>
    <property type="match status" value="1"/>
</dbReference>
<name>A0A0F9PQ88_9ZZZZ</name>
<organism evidence="6">
    <name type="scientific">marine sediment metagenome</name>
    <dbReference type="NCBI Taxonomy" id="412755"/>
    <lineage>
        <taxon>unclassified sequences</taxon>
        <taxon>metagenomes</taxon>
        <taxon>ecological metagenomes</taxon>
    </lineage>
</organism>